<sequence>MSYKYEMLNKDQFFNFLKMNNNMEFSKEEIINRFAESNNEEQGIDSLLSELEVESTYTNSNLNASCKAGTVYYKWKSS</sequence>
<evidence type="ECO:0000313" key="1">
    <source>
        <dbReference type="EMBL" id="TVP39922.1"/>
    </source>
</evidence>
<evidence type="ECO:0000313" key="2">
    <source>
        <dbReference type="Proteomes" id="UP000315289"/>
    </source>
</evidence>
<gene>
    <name evidence="1" type="ORF">NARC_110134</name>
</gene>
<name>A0A557STJ0_9ARCH</name>
<dbReference type="Proteomes" id="UP000315289">
    <property type="component" value="Unassembled WGS sequence"/>
</dbReference>
<keyword evidence="2" id="KW-1185">Reference proteome</keyword>
<organism evidence="1 2">
    <name type="scientific">Candidatus Nitrosocosmicus arcticus</name>
    <dbReference type="NCBI Taxonomy" id="2035267"/>
    <lineage>
        <taxon>Archaea</taxon>
        <taxon>Nitrososphaerota</taxon>
        <taxon>Nitrososphaeria</taxon>
        <taxon>Nitrososphaerales</taxon>
        <taxon>Nitrososphaeraceae</taxon>
        <taxon>Candidatus Nitrosocosmicus</taxon>
    </lineage>
</organism>
<dbReference type="RefSeq" id="WP_144732865.1">
    <property type="nucleotide sequence ID" value="NZ_ML675587.1"/>
</dbReference>
<comment type="caution">
    <text evidence="1">The sequence shown here is derived from an EMBL/GenBank/DDBJ whole genome shotgun (WGS) entry which is preliminary data.</text>
</comment>
<proteinExistence type="predicted"/>
<dbReference type="EMBL" id="VOAH01000011">
    <property type="protein sequence ID" value="TVP39922.1"/>
    <property type="molecule type" value="Genomic_DNA"/>
</dbReference>
<dbReference type="AlphaFoldDB" id="A0A557STJ0"/>
<dbReference type="OrthoDB" id="10337at2157"/>
<accession>A0A557STJ0</accession>
<protein>
    <submittedName>
        <fullName evidence="1">Uncharacterized protein</fullName>
    </submittedName>
</protein>
<reference evidence="1 2" key="1">
    <citation type="journal article" date="2019" name="Front. Microbiol.">
        <title>Ammonia Oxidation by the Arctic Terrestrial Thaumarchaeote Candidatus Nitrosocosmicus arcticus Is Stimulated by Increasing Temperatures.</title>
        <authorList>
            <person name="Alves R.J.E."/>
            <person name="Kerou M."/>
            <person name="Zappe A."/>
            <person name="Bittner R."/>
            <person name="Abby S.S."/>
            <person name="Schmidt H.A."/>
            <person name="Pfeifer K."/>
            <person name="Schleper C."/>
        </authorList>
    </citation>
    <scope>NUCLEOTIDE SEQUENCE [LARGE SCALE GENOMIC DNA]</scope>
    <source>
        <strain evidence="1 2">Kfb</strain>
    </source>
</reference>